<feature type="compositionally biased region" description="Low complexity" evidence="1">
    <location>
        <begin position="218"/>
        <end position="228"/>
    </location>
</feature>
<comment type="caution">
    <text evidence="2">The sequence shown here is derived from an EMBL/GenBank/DDBJ whole genome shotgun (WGS) entry which is preliminary data.</text>
</comment>
<evidence type="ECO:0000256" key="1">
    <source>
        <dbReference type="SAM" id="MobiDB-lite"/>
    </source>
</evidence>
<sequence length="538" mass="59335">MIESLARIEQQEEAAEECPEELEEDKFYLDEYGNLKAGPETHIESGVYIMLYGGVLRRGPMSYFSVAVPWRKTAPCYRVLQDPITNTYCMYNRTSRYDDDDKGIIFSHVSLGSSLLLVGTVSSSSVLPMSKECSYSGPPTRRAPPPPPPPSVADGPGLDRYGADGEDTRMAGYDDEYIRARLVNRLGNDLHYYYDHRGVHDNDTPVSAPCRATQVEDGGSISSSSRSGVVPEDDPWRRRTAPESSKNRMMPTSSSHDPSQQPDDYRVTDPVVLRDSHWTMLEGGFSCSLCGSTNDTTVVHEAQLRDHIKGKRHQKHLNYLQWERSSYSDSDGTAAAAAGVTAANATITTTPSGRLSTRADSAGVAIHHSCPTMDEKHAGAATAIRPSEHNNSSSSSSRGRTPPDPASGWMDDSEMEDYTKQCNRQFWTPAGGPRTDGLVDFEGIEGECYAPAHCVYDAMYCCLCQAKPDGWWKWIEHFKGKKHLKHVYSTRSTHVAYWQKLSAGTGPFQPASVSAAANTGGRVLLTSPEQREAAPRWE</sequence>
<gene>
    <name evidence="2" type="ORF">FOZ62_029270</name>
</gene>
<dbReference type="AlphaFoldDB" id="A0A7J6QEP8"/>
<organism evidence="2 3">
    <name type="scientific">Perkinsus olseni</name>
    <name type="common">Perkinsus atlanticus</name>
    <dbReference type="NCBI Taxonomy" id="32597"/>
    <lineage>
        <taxon>Eukaryota</taxon>
        <taxon>Sar</taxon>
        <taxon>Alveolata</taxon>
        <taxon>Perkinsozoa</taxon>
        <taxon>Perkinsea</taxon>
        <taxon>Perkinsida</taxon>
        <taxon>Perkinsidae</taxon>
        <taxon>Perkinsus</taxon>
    </lineage>
</organism>
<dbReference type="InterPro" id="IPR036236">
    <property type="entry name" value="Znf_C2H2_sf"/>
</dbReference>
<dbReference type="EMBL" id="JABANM010030175">
    <property type="protein sequence ID" value="KAF4706712.1"/>
    <property type="molecule type" value="Genomic_DNA"/>
</dbReference>
<feature type="region of interest" description="Disordered" evidence="1">
    <location>
        <begin position="201"/>
        <end position="265"/>
    </location>
</feature>
<protein>
    <submittedName>
        <fullName evidence="2">Uncharacterized protein</fullName>
    </submittedName>
</protein>
<feature type="non-terminal residue" evidence="2">
    <location>
        <position position="538"/>
    </location>
</feature>
<feature type="compositionally biased region" description="Acidic residues" evidence="1">
    <location>
        <begin position="11"/>
        <end position="20"/>
    </location>
</feature>
<dbReference type="Proteomes" id="UP000574390">
    <property type="component" value="Unassembled WGS sequence"/>
</dbReference>
<feature type="compositionally biased region" description="Low complexity" evidence="1">
    <location>
        <begin position="253"/>
        <end position="262"/>
    </location>
</feature>
<accession>A0A7J6QEP8</accession>
<feature type="compositionally biased region" description="Pro residues" evidence="1">
    <location>
        <begin position="141"/>
        <end position="151"/>
    </location>
</feature>
<dbReference type="SUPFAM" id="SSF57667">
    <property type="entry name" value="beta-beta-alpha zinc fingers"/>
    <property type="match status" value="1"/>
</dbReference>
<reference evidence="2 3" key="1">
    <citation type="submission" date="2020-04" db="EMBL/GenBank/DDBJ databases">
        <title>Perkinsus olseni comparative genomics.</title>
        <authorList>
            <person name="Bogema D.R."/>
        </authorList>
    </citation>
    <scope>NUCLEOTIDE SEQUENCE [LARGE SCALE GENOMIC DNA]</scope>
    <source>
        <strain evidence="2">ATCC PRA-205</strain>
    </source>
</reference>
<evidence type="ECO:0000313" key="2">
    <source>
        <dbReference type="EMBL" id="KAF4706712.1"/>
    </source>
</evidence>
<proteinExistence type="predicted"/>
<evidence type="ECO:0000313" key="3">
    <source>
        <dbReference type="Proteomes" id="UP000574390"/>
    </source>
</evidence>
<feature type="region of interest" description="Disordered" evidence="1">
    <location>
        <begin position="132"/>
        <end position="169"/>
    </location>
</feature>
<feature type="region of interest" description="Disordered" evidence="1">
    <location>
        <begin position="1"/>
        <end position="20"/>
    </location>
</feature>
<name>A0A7J6QEP8_PEROL</name>
<feature type="region of interest" description="Disordered" evidence="1">
    <location>
        <begin position="375"/>
        <end position="412"/>
    </location>
</feature>